<feature type="domain" description="Type II secretion system protein GspI C-terminal" evidence="10">
    <location>
        <begin position="44"/>
        <end position="102"/>
    </location>
</feature>
<dbReference type="InterPro" id="IPR010052">
    <property type="entry name" value="T2SS_protein-GspI"/>
</dbReference>
<evidence type="ECO:0000313" key="11">
    <source>
        <dbReference type="EMBL" id="MDQ8935387.1"/>
    </source>
</evidence>
<organism evidence="11 12">
    <name type="scientific">Acinetobacter rudis</name>
    <dbReference type="NCBI Taxonomy" id="632955"/>
    <lineage>
        <taxon>Bacteria</taxon>
        <taxon>Pseudomonadati</taxon>
        <taxon>Pseudomonadota</taxon>
        <taxon>Gammaproteobacteria</taxon>
        <taxon>Moraxellales</taxon>
        <taxon>Moraxellaceae</taxon>
        <taxon>Acinetobacter</taxon>
    </lineage>
</organism>
<evidence type="ECO:0000259" key="10">
    <source>
        <dbReference type="Pfam" id="PF02501"/>
    </source>
</evidence>
<dbReference type="GO" id="GO:0015628">
    <property type="term" value="P:protein secretion by the type II secretion system"/>
    <property type="evidence" value="ECO:0007669"/>
    <property type="project" value="UniProtKB-UniRule"/>
</dbReference>
<dbReference type="InterPro" id="IPR045584">
    <property type="entry name" value="Pilin-like"/>
</dbReference>
<dbReference type="RefSeq" id="WP_308974474.1">
    <property type="nucleotide sequence ID" value="NZ_JAVIDL010000009.1"/>
</dbReference>
<reference evidence="11" key="1">
    <citation type="submission" date="2023-08" db="EMBL/GenBank/DDBJ databases">
        <title>Emergence of clinically-relevant ST2 carbapenem-resistant Acinetobacter baumannii strains in hospital sewages in Zhejiang, East of China.</title>
        <authorList>
            <person name="Kaichao C."/>
            <person name="Zhang R."/>
        </authorList>
    </citation>
    <scope>NUCLEOTIDE SEQUENCE</scope>
    <source>
        <strain evidence="11">M-RB-37</strain>
    </source>
</reference>
<keyword evidence="6 9" id="KW-0812">Transmembrane</keyword>
<dbReference type="NCBIfam" id="TIGR01707">
    <property type="entry name" value="gspI"/>
    <property type="match status" value="1"/>
</dbReference>
<evidence type="ECO:0000256" key="6">
    <source>
        <dbReference type="ARBA" id="ARBA00022692"/>
    </source>
</evidence>
<dbReference type="NCBIfam" id="TIGR02532">
    <property type="entry name" value="IV_pilin_GFxxxE"/>
    <property type="match status" value="1"/>
</dbReference>
<comment type="function">
    <text evidence="9">Component of the type II secretion system required for the energy-dependent secretion of extracellular factors such as proteases and toxins from the periplasm.</text>
</comment>
<dbReference type="PANTHER" id="PTHR38779:SF2">
    <property type="entry name" value="TYPE II SECRETION SYSTEM PROTEIN I-RELATED"/>
    <property type="match status" value="1"/>
</dbReference>
<evidence type="ECO:0000256" key="9">
    <source>
        <dbReference type="RuleBase" id="RU368030"/>
    </source>
</evidence>
<comment type="caution">
    <text evidence="11">The sequence shown here is derived from an EMBL/GenBank/DDBJ whole genome shotgun (WGS) entry which is preliminary data.</text>
</comment>
<keyword evidence="8 9" id="KW-0472">Membrane</keyword>
<comment type="PTM">
    <text evidence="9">Cleaved by prepilin peptidase.</text>
</comment>
<dbReference type="SUPFAM" id="SSF54523">
    <property type="entry name" value="Pili subunits"/>
    <property type="match status" value="1"/>
</dbReference>
<dbReference type="GO" id="GO:0005886">
    <property type="term" value="C:plasma membrane"/>
    <property type="evidence" value="ECO:0007669"/>
    <property type="project" value="UniProtKB-SubCell"/>
</dbReference>
<dbReference type="PANTHER" id="PTHR38779">
    <property type="entry name" value="TYPE II SECRETION SYSTEM PROTEIN I-RELATED"/>
    <property type="match status" value="1"/>
</dbReference>
<dbReference type="PROSITE" id="PS00409">
    <property type="entry name" value="PROKAR_NTER_METHYL"/>
    <property type="match status" value="1"/>
</dbReference>
<dbReference type="Pfam" id="PF07963">
    <property type="entry name" value="N_methyl"/>
    <property type="match status" value="1"/>
</dbReference>
<gene>
    <name evidence="11" type="primary">gspI</name>
    <name evidence="11" type="ORF">RFH47_06570</name>
</gene>
<dbReference type="GO" id="GO:0015627">
    <property type="term" value="C:type II protein secretion system complex"/>
    <property type="evidence" value="ECO:0007669"/>
    <property type="project" value="UniProtKB-UniRule"/>
</dbReference>
<dbReference type="InterPro" id="IPR003413">
    <property type="entry name" value="T2SS_GspI_C"/>
</dbReference>
<sequence>MRHHDSGFTLIEVVVALAIFAVSAMALTKVAMQYTQATANAILRTKAQFVAQNQIALMQINRERLTGTQSQQIDSQGETWQIDKKAQPTISPNVQRVEIQVSLYNNELGKVESGITNVVFFNYPEIANNP</sequence>
<accession>A0AAW8J8D1</accession>
<dbReference type="Proteomes" id="UP001243844">
    <property type="component" value="Unassembled WGS sequence"/>
</dbReference>
<evidence type="ECO:0000256" key="4">
    <source>
        <dbReference type="ARBA" id="ARBA00022481"/>
    </source>
</evidence>
<dbReference type="InterPro" id="IPR012902">
    <property type="entry name" value="N_methyl_site"/>
</dbReference>
<dbReference type="AlphaFoldDB" id="A0AAW8J8D1"/>
<comment type="similarity">
    <text evidence="2 9">Belongs to the GSP I family.</text>
</comment>
<comment type="subunit">
    <text evidence="9">Type II secretion is composed of four main components: the outer membrane complex, the inner membrane complex, the cytoplasmic secretion ATPase and the periplasm-spanning pseudopilus.</text>
</comment>
<name>A0AAW8J8D1_9GAMM</name>
<proteinExistence type="inferred from homology"/>
<evidence type="ECO:0000256" key="2">
    <source>
        <dbReference type="ARBA" id="ARBA00008358"/>
    </source>
</evidence>
<dbReference type="Pfam" id="PF02501">
    <property type="entry name" value="T2SSI"/>
    <property type="match status" value="1"/>
</dbReference>
<evidence type="ECO:0000256" key="8">
    <source>
        <dbReference type="ARBA" id="ARBA00023136"/>
    </source>
</evidence>
<comment type="subcellular location">
    <subcellularLocation>
        <location evidence="1 9">Cell inner membrane</location>
        <topology evidence="1 9">Single-pass membrane protein</topology>
    </subcellularLocation>
</comment>
<evidence type="ECO:0000256" key="5">
    <source>
        <dbReference type="ARBA" id="ARBA00022519"/>
    </source>
</evidence>
<keyword evidence="4 9" id="KW-0488">Methylation</keyword>
<evidence type="ECO:0000256" key="7">
    <source>
        <dbReference type="ARBA" id="ARBA00022989"/>
    </source>
</evidence>
<evidence type="ECO:0000256" key="3">
    <source>
        <dbReference type="ARBA" id="ARBA00022475"/>
    </source>
</evidence>
<dbReference type="EMBL" id="JAVIDL010000009">
    <property type="protein sequence ID" value="MDQ8935387.1"/>
    <property type="molecule type" value="Genomic_DNA"/>
</dbReference>
<protein>
    <recommendedName>
        <fullName evidence="9">Type II secretion system protein I</fullName>
        <shortName evidence="9">T2SS minor pseudopilin I</shortName>
    </recommendedName>
</protein>
<keyword evidence="7 9" id="KW-1133">Transmembrane helix</keyword>
<evidence type="ECO:0000313" key="12">
    <source>
        <dbReference type="Proteomes" id="UP001243844"/>
    </source>
</evidence>
<feature type="transmembrane region" description="Helical" evidence="9">
    <location>
        <begin position="6"/>
        <end position="27"/>
    </location>
</feature>
<keyword evidence="5 9" id="KW-0997">Cell inner membrane</keyword>
<dbReference type="Gene3D" id="3.30.1300.30">
    <property type="entry name" value="GSPII I/J protein-like"/>
    <property type="match status" value="1"/>
</dbReference>
<keyword evidence="3" id="KW-1003">Cell membrane</keyword>
<evidence type="ECO:0000256" key="1">
    <source>
        <dbReference type="ARBA" id="ARBA00004377"/>
    </source>
</evidence>